<reference evidence="3 4" key="1">
    <citation type="submission" date="2024-06" db="EMBL/GenBank/DDBJ databases">
        <title>Genomic Encyclopedia of Type Strains, Phase IV (KMG-IV): sequencing the most valuable type-strain genomes for metagenomic binning, comparative biology and taxonomic classification.</title>
        <authorList>
            <person name="Goeker M."/>
        </authorList>
    </citation>
    <scope>NUCLEOTIDE SEQUENCE [LARGE SCALE GENOMIC DNA]</scope>
    <source>
        <strain evidence="3 4">DSM 105042</strain>
    </source>
</reference>
<evidence type="ECO:0000313" key="4">
    <source>
        <dbReference type="Proteomes" id="UP001549031"/>
    </source>
</evidence>
<dbReference type="InterPro" id="IPR005183">
    <property type="entry name" value="DUF305_CopM-like"/>
</dbReference>
<gene>
    <name evidence="3" type="ORF">ABID21_004823</name>
</gene>
<comment type="caution">
    <text evidence="3">The sequence shown here is derived from an EMBL/GenBank/DDBJ whole genome shotgun (WGS) entry which is preliminary data.</text>
</comment>
<dbReference type="Pfam" id="PF03713">
    <property type="entry name" value="DUF305"/>
    <property type="match status" value="1"/>
</dbReference>
<dbReference type="EMBL" id="JBEPLJ010000030">
    <property type="protein sequence ID" value="MET3588685.1"/>
    <property type="molecule type" value="Genomic_DNA"/>
</dbReference>
<feature type="region of interest" description="Disordered" evidence="1">
    <location>
        <begin position="105"/>
        <end position="124"/>
    </location>
</feature>
<evidence type="ECO:0000259" key="2">
    <source>
        <dbReference type="Pfam" id="PF03713"/>
    </source>
</evidence>
<feature type="domain" description="DUF305" evidence="2">
    <location>
        <begin position="45"/>
        <end position="99"/>
    </location>
</feature>
<dbReference type="InterPro" id="IPR012347">
    <property type="entry name" value="Ferritin-like"/>
</dbReference>
<dbReference type="Gene3D" id="1.20.1260.10">
    <property type="match status" value="1"/>
</dbReference>
<accession>A0ABV2HDQ6</accession>
<organism evidence="3 4">
    <name type="scientific">Pseudorhizobium tarimense</name>
    <dbReference type="NCBI Taxonomy" id="1079109"/>
    <lineage>
        <taxon>Bacteria</taxon>
        <taxon>Pseudomonadati</taxon>
        <taxon>Pseudomonadota</taxon>
        <taxon>Alphaproteobacteria</taxon>
        <taxon>Hyphomicrobiales</taxon>
        <taxon>Rhizobiaceae</taxon>
        <taxon>Rhizobium/Agrobacterium group</taxon>
        <taxon>Pseudorhizobium</taxon>
    </lineage>
</organism>
<sequence>MAFIMLLFMLGMYKNKIANGAIVVASVVLFAGSLWLARSQQTVGDVSYMKAMIPHHSIALMTSERAHIKNPLVRKLADQTIEAQVGEIAEMKTLIFDLERNPPAPDAHDLRAPVGHPAPTDATH</sequence>
<protein>
    <recommendedName>
        <fullName evidence="2">DUF305 domain-containing protein</fullName>
    </recommendedName>
</protein>
<proteinExistence type="predicted"/>
<keyword evidence="4" id="KW-1185">Reference proteome</keyword>
<evidence type="ECO:0000313" key="3">
    <source>
        <dbReference type="EMBL" id="MET3588685.1"/>
    </source>
</evidence>
<dbReference type="RefSeq" id="WP_312038850.1">
    <property type="nucleotide sequence ID" value="NZ_JALJRA010000018.1"/>
</dbReference>
<name>A0ABV2HDQ6_9HYPH</name>
<evidence type="ECO:0000256" key="1">
    <source>
        <dbReference type="SAM" id="MobiDB-lite"/>
    </source>
</evidence>
<dbReference type="Proteomes" id="UP001549031">
    <property type="component" value="Unassembled WGS sequence"/>
</dbReference>